<dbReference type="AlphaFoldDB" id="A0AAV4P2L6"/>
<reference evidence="1 2" key="1">
    <citation type="submission" date="2021-06" db="EMBL/GenBank/DDBJ databases">
        <title>Caerostris extrusa draft genome.</title>
        <authorList>
            <person name="Kono N."/>
            <person name="Arakawa K."/>
        </authorList>
    </citation>
    <scope>NUCLEOTIDE SEQUENCE [LARGE SCALE GENOMIC DNA]</scope>
</reference>
<protein>
    <submittedName>
        <fullName evidence="1">Uncharacterized protein</fullName>
    </submittedName>
</protein>
<keyword evidence="2" id="KW-1185">Reference proteome</keyword>
<proteinExistence type="predicted"/>
<comment type="caution">
    <text evidence="1">The sequence shown here is derived from an EMBL/GenBank/DDBJ whole genome shotgun (WGS) entry which is preliminary data.</text>
</comment>
<sequence length="97" mass="11221">MLQAMKHDTFNMIQNQSDKVFRVSHKAHHKRNKKKRYIKIKTMLLTFSDSKVHEEFVPNEQTITGEYCLNVLKRGIAKTGGIWSRISGGKQLVFVAC</sequence>
<accession>A0AAV4P2L6</accession>
<dbReference type="EMBL" id="BPLR01004006">
    <property type="protein sequence ID" value="GIX91261.1"/>
    <property type="molecule type" value="Genomic_DNA"/>
</dbReference>
<gene>
    <name evidence="1" type="ORF">CEXT_77211</name>
</gene>
<evidence type="ECO:0000313" key="1">
    <source>
        <dbReference type="EMBL" id="GIX91261.1"/>
    </source>
</evidence>
<evidence type="ECO:0000313" key="2">
    <source>
        <dbReference type="Proteomes" id="UP001054945"/>
    </source>
</evidence>
<organism evidence="1 2">
    <name type="scientific">Caerostris extrusa</name>
    <name type="common">Bark spider</name>
    <name type="synonym">Caerostris bankana</name>
    <dbReference type="NCBI Taxonomy" id="172846"/>
    <lineage>
        <taxon>Eukaryota</taxon>
        <taxon>Metazoa</taxon>
        <taxon>Ecdysozoa</taxon>
        <taxon>Arthropoda</taxon>
        <taxon>Chelicerata</taxon>
        <taxon>Arachnida</taxon>
        <taxon>Araneae</taxon>
        <taxon>Araneomorphae</taxon>
        <taxon>Entelegynae</taxon>
        <taxon>Araneoidea</taxon>
        <taxon>Araneidae</taxon>
        <taxon>Caerostris</taxon>
    </lineage>
</organism>
<dbReference type="Proteomes" id="UP001054945">
    <property type="component" value="Unassembled WGS sequence"/>
</dbReference>
<name>A0AAV4P2L6_CAEEX</name>